<evidence type="ECO:0000256" key="2">
    <source>
        <dbReference type="ARBA" id="ARBA00022475"/>
    </source>
</evidence>
<evidence type="ECO:0000313" key="8">
    <source>
        <dbReference type="EMBL" id="MFN0290497.1"/>
    </source>
</evidence>
<evidence type="ECO:0000256" key="6">
    <source>
        <dbReference type="ARBA" id="ARBA00023136"/>
    </source>
</evidence>
<keyword evidence="2" id="KW-1003">Cell membrane</keyword>
<feature type="transmembrane region" description="Helical" evidence="7">
    <location>
        <begin position="67"/>
        <end position="85"/>
    </location>
</feature>
<evidence type="ECO:0000256" key="5">
    <source>
        <dbReference type="ARBA" id="ARBA00022989"/>
    </source>
</evidence>
<keyword evidence="5 7" id="KW-1133">Transmembrane helix</keyword>
<evidence type="ECO:0000256" key="1">
    <source>
        <dbReference type="ARBA" id="ARBA00004651"/>
    </source>
</evidence>
<feature type="transmembrane region" description="Helical" evidence="7">
    <location>
        <begin position="6"/>
        <end position="21"/>
    </location>
</feature>
<feature type="transmembrane region" description="Helical" evidence="7">
    <location>
        <begin position="266"/>
        <end position="287"/>
    </location>
</feature>
<dbReference type="Pfam" id="PF00953">
    <property type="entry name" value="Glycos_transf_4"/>
    <property type="match status" value="1"/>
</dbReference>
<feature type="transmembrane region" description="Helical" evidence="7">
    <location>
        <begin position="144"/>
        <end position="162"/>
    </location>
</feature>
<feature type="transmembrane region" description="Helical" evidence="7">
    <location>
        <begin position="218"/>
        <end position="237"/>
    </location>
</feature>
<sequence>MSLLSSLLILSFLLLIELIYFKIADRYNIIDKPNHRSSHSSITIRGGGIIFPLAVLAYSLANGFQNLYFVIGLLAISTISFLDDILTLNNKVRLSVHLTSVLLLFFQWDMFSLSWYWLLIALIFVIATINAYNFMDGINGITGGYSLLTIATLYYINTQVIAFTSNELLIVVALSLIVFNFFNFRKKAKCFAGDVGSVSMAFIVVFFIGQLILTTQNLSYILLLLVYGTDTAFTVLFRKIRKENIFEAHRSHFYQYLSNQLKYTHIFVSFIYIMAQLLINIALIVLIDTNMLYVVGVFLVFVLLYLVLRFVLEGKQKLLVSYHH</sequence>
<evidence type="ECO:0000313" key="9">
    <source>
        <dbReference type="Proteomes" id="UP001517367"/>
    </source>
</evidence>
<feature type="transmembrane region" description="Helical" evidence="7">
    <location>
        <begin position="293"/>
        <end position="312"/>
    </location>
</feature>
<dbReference type="PANTHER" id="PTHR22926:SF3">
    <property type="entry name" value="UNDECAPRENYL-PHOSPHATE ALPHA-N-ACETYLGLUCOSAMINYL 1-PHOSPHATE TRANSFERASE"/>
    <property type="match status" value="1"/>
</dbReference>
<keyword evidence="9" id="KW-1185">Reference proteome</keyword>
<dbReference type="RefSeq" id="WP_138729722.1">
    <property type="nucleotide sequence ID" value="NZ_SRMP02000003.1"/>
</dbReference>
<dbReference type="InterPro" id="IPR000715">
    <property type="entry name" value="Glycosyl_transferase_4"/>
</dbReference>
<evidence type="ECO:0000256" key="3">
    <source>
        <dbReference type="ARBA" id="ARBA00022679"/>
    </source>
</evidence>
<feature type="transmembrane region" description="Helical" evidence="7">
    <location>
        <begin position="42"/>
        <end position="61"/>
    </location>
</feature>
<evidence type="ECO:0000256" key="4">
    <source>
        <dbReference type="ARBA" id="ARBA00022692"/>
    </source>
</evidence>
<keyword evidence="6 7" id="KW-0472">Membrane</keyword>
<feature type="transmembrane region" description="Helical" evidence="7">
    <location>
        <begin position="114"/>
        <end position="132"/>
    </location>
</feature>
<dbReference type="Proteomes" id="UP001517367">
    <property type="component" value="Unassembled WGS sequence"/>
</dbReference>
<keyword evidence="3" id="KW-0808">Transferase</keyword>
<reference evidence="8 9" key="1">
    <citation type="submission" date="2024-12" db="EMBL/GenBank/DDBJ databases">
        <authorList>
            <person name="Hu S."/>
        </authorList>
    </citation>
    <scope>NUCLEOTIDE SEQUENCE [LARGE SCALE GENOMIC DNA]</scope>
    <source>
        <strain evidence="8 9">P-25</strain>
    </source>
</reference>
<feature type="transmembrane region" description="Helical" evidence="7">
    <location>
        <begin position="168"/>
        <end position="184"/>
    </location>
</feature>
<name>A0ABW9JDN9_9SPHI</name>
<dbReference type="PANTHER" id="PTHR22926">
    <property type="entry name" value="PHOSPHO-N-ACETYLMURAMOYL-PENTAPEPTIDE-TRANSFERASE"/>
    <property type="match status" value="1"/>
</dbReference>
<comment type="subcellular location">
    <subcellularLocation>
        <location evidence="1">Cell membrane</location>
        <topology evidence="1">Multi-pass membrane protein</topology>
    </subcellularLocation>
</comment>
<dbReference type="EMBL" id="SRMP02000003">
    <property type="protein sequence ID" value="MFN0290497.1"/>
    <property type="molecule type" value="Genomic_DNA"/>
</dbReference>
<keyword evidence="4 7" id="KW-0812">Transmembrane</keyword>
<accession>A0ABW9JDN9</accession>
<proteinExistence type="predicted"/>
<organism evidence="8 9">
    <name type="scientific">Pedobacter helvus</name>
    <dbReference type="NCBI Taxonomy" id="2563444"/>
    <lineage>
        <taxon>Bacteria</taxon>
        <taxon>Pseudomonadati</taxon>
        <taxon>Bacteroidota</taxon>
        <taxon>Sphingobacteriia</taxon>
        <taxon>Sphingobacteriales</taxon>
        <taxon>Sphingobacteriaceae</taxon>
        <taxon>Pedobacter</taxon>
    </lineage>
</organism>
<protein>
    <submittedName>
        <fullName evidence="8">MraY family glycosyltransferase</fullName>
    </submittedName>
</protein>
<feature type="transmembrane region" description="Helical" evidence="7">
    <location>
        <begin position="191"/>
        <end position="212"/>
    </location>
</feature>
<evidence type="ECO:0000256" key="7">
    <source>
        <dbReference type="SAM" id="Phobius"/>
    </source>
</evidence>
<dbReference type="CDD" id="cd06854">
    <property type="entry name" value="GT_WbpL_WbcO_like"/>
    <property type="match status" value="1"/>
</dbReference>
<comment type="caution">
    <text evidence="8">The sequence shown here is derived from an EMBL/GenBank/DDBJ whole genome shotgun (WGS) entry which is preliminary data.</text>
</comment>
<gene>
    <name evidence="8" type="ORF">E5L68_003800</name>
</gene>